<accession>A0A975JDZ1</accession>
<evidence type="ECO:0000313" key="7">
    <source>
        <dbReference type="Proteomes" id="UP000683291"/>
    </source>
</evidence>
<dbReference type="Pfam" id="PF11380">
    <property type="entry name" value="Stealth_CR2"/>
    <property type="match status" value="1"/>
</dbReference>
<dbReference type="GO" id="GO:0016772">
    <property type="term" value="F:transferase activity, transferring phosphorus-containing groups"/>
    <property type="evidence" value="ECO:0007669"/>
    <property type="project" value="InterPro"/>
</dbReference>
<gene>
    <name evidence="6" type="ORF">KDD17_01280</name>
</gene>
<name>A0A975JDZ1_9RHOB</name>
<dbReference type="GO" id="GO:0000271">
    <property type="term" value="P:polysaccharide biosynthetic process"/>
    <property type="evidence" value="ECO:0007669"/>
    <property type="project" value="UniProtKB-KW"/>
</dbReference>
<keyword evidence="2" id="KW-0808">Transferase</keyword>
<dbReference type="PANTHER" id="PTHR24045:SF0">
    <property type="entry name" value="N-ACETYLGLUCOSAMINE-1-PHOSPHOTRANSFERASE SUBUNITS ALPHA_BETA"/>
    <property type="match status" value="1"/>
</dbReference>
<comment type="similarity">
    <text evidence="1">Belongs to the stealth family.</text>
</comment>
<dbReference type="InterPro" id="IPR031358">
    <property type="entry name" value="Stealth_CR1"/>
</dbReference>
<keyword evidence="7" id="KW-1185">Reference proteome</keyword>
<evidence type="ECO:0000259" key="5">
    <source>
        <dbReference type="Pfam" id="PF17101"/>
    </source>
</evidence>
<dbReference type="Proteomes" id="UP000683291">
    <property type="component" value="Chromosome 1"/>
</dbReference>
<dbReference type="EMBL" id="CP073581">
    <property type="protein sequence ID" value="QUJ76726.1"/>
    <property type="molecule type" value="Genomic_DNA"/>
</dbReference>
<evidence type="ECO:0000256" key="1">
    <source>
        <dbReference type="ARBA" id="ARBA00007583"/>
    </source>
</evidence>
<dbReference type="AlphaFoldDB" id="A0A975JDZ1"/>
<protein>
    <submittedName>
        <fullName evidence="6">Stealth CR1 domain-containing protein</fullName>
    </submittedName>
</protein>
<dbReference type="PANTHER" id="PTHR24045">
    <property type="match status" value="1"/>
</dbReference>
<feature type="domain" description="Stealth protein CR2 conserved region 2" evidence="4">
    <location>
        <begin position="52"/>
        <end position="153"/>
    </location>
</feature>
<dbReference type="KEGG" id="sual:KDD17_01280"/>
<reference evidence="6" key="1">
    <citation type="submission" date="2021-04" db="EMBL/GenBank/DDBJ databases">
        <title>Complete genome sequence for Sulfitobacter sp. strain JK7-1.</title>
        <authorList>
            <person name="Park S.-J."/>
        </authorList>
    </citation>
    <scope>NUCLEOTIDE SEQUENCE</scope>
    <source>
        <strain evidence="6">JK7-1</strain>
    </source>
</reference>
<proteinExistence type="inferred from homology"/>
<evidence type="ECO:0000259" key="4">
    <source>
        <dbReference type="Pfam" id="PF11380"/>
    </source>
</evidence>
<dbReference type="InterPro" id="IPR021520">
    <property type="entry name" value="Stealth_CR2"/>
</dbReference>
<dbReference type="InterPro" id="IPR047141">
    <property type="entry name" value="Stealth"/>
</dbReference>
<keyword evidence="3" id="KW-0270">Exopolysaccharide synthesis</keyword>
<feature type="domain" description="Stealth protein CR1 conserved region 1" evidence="5">
    <location>
        <begin position="9"/>
        <end position="33"/>
    </location>
</feature>
<dbReference type="Pfam" id="PF17101">
    <property type="entry name" value="Stealth_CR1"/>
    <property type="match status" value="1"/>
</dbReference>
<sequence>MHVFDSEDPIDAVITWVDGGDPTHRALRESYLRRQTSPLCENASNPHRWGADDEIFFCLHSINLHAPWIRTIWLVVDGEGPDPARLSPAIRAKLRLVRHHEIFAGFEHVLPTFNSLAIESMLWRIEGLSNRFLYFNDDVFLTAPLHPSDMFEGNAPVLRGKRRNYERVVTQADRRAHPARFNQVMHANAAGLLGHAPDQIFAAAHVVHPLRRSVMARLFVEHRQAFLDNIRHRFRDLGQFLPQALHNHRLIETGEVRFAVTRDHVHVKSGTSGAKAAKRLSPEGMRDAKFLCVNDLPQLEAALPDARLRLAQAVAGPSQVAQGDAFERVKEPLRILSGQRHMVDGIGLRQYGGKVALGLRP</sequence>
<organism evidence="6 7">
    <name type="scientific">Sulfitobacter albidus</name>
    <dbReference type="NCBI Taxonomy" id="2829501"/>
    <lineage>
        <taxon>Bacteria</taxon>
        <taxon>Pseudomonadati</taxon>
        <taxon>Pseudomonadota</taxon>
        <taxon>Alphaproteobacteria</taxon>
        <taxon>Rhodobacterales</taxon>
        <taxon>Roseobacteraceae</taxon>
        <taxon>Sulfitobacter</taxon>
    </lineage>
</organism>
<evidence type="ECO:0000256" key="2">
    <source>
        <dbReference type="ARBA" id="ARBA00022679"/>
    </source>
</evidence>
<evidence type="ECO:0000256" key="3">
    <source>
        <dbReference type="ARBA" id="ARBA00023169"/>
    </source>
</evidence>
<evidence type="ECO:0000313" key="6">
    <source>
        <dbReference type="EMBL" id="QUJ76726.1"/>
    </source>
</evidence>